<name>A0A0F9GJG6_9ZZZZ</name>
<feature type="non-terminal residue" evidence="2">
    <location>
        <position position="672"/>
    </location>
</feature>
<proteinExistence type="predicted"/>
<gene>
    <name evidence="2" type="ORF">LCGC14_2113680</name>
</gene>
<sequence>IDFTDSDFDTVRLEYSYSISSDWIVYDTFSNTSNQKANFSMNILNLKDDIIDFRFIAVDDLGNIATLTDSTYWITKDLDNHKDFIVEYLDDSFVYTIDLLNEVDIVVKAIPFDNDITHVEVTTGKVVTLENFTLTNIYLENDNIYFSDELLEDIKLDSTLYNIIPGEFTLIPINILLYQNSKVVTSKQISIIATDTVFPAIVNITNIEFDSNIQTDNVWMSFETGTNSYKNLHEVPFIVNNKYPRINILDSSNTTVDSFTLKAINDGLDTQDYFSIEVKDSIFRLSLPSLQPGDEISHIYEILIDSVSYTNFSYFIDSQDIFIVLDGTGFIVPKDITLNFEVSNTAHLTQQFIGTYDFQALPQGNYSLVGKFYDISGVVSVYNITSPFKLDFEGPSISNQFNNGFSVNPTSGNISFIIKDSSDIISYQFNVSLAGNWNIENNTYTFIFNDNSLVEGINNYQLICEDSLNFISTKDFALNFDKSAPVISNIYSDSNPWNGIFLIKVDIDDISPYFVSLKCINTVSGVIYDSLDISFIITEISSTKTEWQILLDTNQLPNGKYDIFMTVIDEAGLSVQISRLGYYFDNAPPELTLVNKDIYAEGNIIYSIEPTETLYLNDQEYISIYANDELFDGFSWATTSYPYLEQQLGIEAVTMYHTKPLSYHDINLGTLS</sequence>
<dbReference type="AlphaFoldDB" id="A0A0F9GJG6"/>
<evidence type="ECO:0000259" key="1">
    <source>
        <dbReference type="Pfam" id="PF13750"/>
    </source>
</evidence>
<reference evidence="2" key="1">
    <citation type="journal article" date="2015" name="Nature">
        <title>Complex archaea that bridge the gap between prokaryotes and eukaryotes.</title>
        <authorList>
            <person name="Spang A."/>
            <person name="Saw J.H."/>
            <person name="Jorgensen S.L."/>
            <person name="Zaremba-Niedzwiedzka K."/>
            <person name="Martijn J."/>
            <person name="Lind A.E."/>
            <person name="van Eijk R."/>
            <person name="Schleper C."/>
            <person name="Guy L."/>
            <person name="Ettema T.J."/>
        </authorList>
    </citation>
    <scope>NUCLEOTIDE SEQUENCE</scope>
</reference>
<comment type="caution">
    <text evidence="2">The sequence shown here is derived from an EMBL/GenBank/DDBJ whole genome shotgun (WGS) entry which is preliminary data.</text>
</comment>
<feature type="domain" description="Ig-like" evidence="1">
    <location>
        <begin position="546"/>
        <end position="610"/>
    </location>
</feature>
<dbReference type="InterPro" id="IPR022038">
    <property type="entry name" value="Ig-like_bact"/>
</dbReference>
<accession>A0A0F9GJG6</accession>
<feature type="non-terminal residue" evidence="2">
    <location>
        <position position="1"/>
    </location>
</feature>
<protein>
    <recommendedName>
        <fullName evidence="1">Ig-like domain-containing protein</fullName>
    </recommendedName>
</protein>
<dbReference type="EMBL" id="LAZR01026173">
    <property type="protein sequence ID" value="KKL69565.1"/>
    <property type="molecule type" value="Genomic_DNA"/>
</dbReference>
<dbReference type="Pfam" id="PF13750">
    <property type="entry name" value="Big_3_3"/>
    <property type="match status" value="1"/>
</dbReference>
<evidence type="ECO:0000313" key="2">
    <source>
        <dbReference type="EMBL" id="KKL69565.1"/>
    </source>
</evidence>
<organism evidence="2">
    <name type="scientific">marine sediment metagenome</name>
    <dbReference type="NCBI Taxonomy" id="412755"/>
    <lineage>
        <taxon>unclassified sequences</taxon>
        <taxon>metagenomes</taxon>
        <taxon>ecological metagenomes</taxon>
    </lineage>
</organism>